<dbReference type="PANTHER" id="PTHR43712">
    <property type="entry name" value="PUTATIVE (AFU_ORTHOLOGUE AFUA_4G14580)-RELATED"/>
    <property type="match status" value="1"/>
</dbReference>
<dbReference type="Proteomes" id="UP000265882">
    <property type="component" value="Unassembled WGS sequence"/>
</dbReference>
<dbReference type="PIRSF" id="PIRSF005739">
    <property type="entry name" value="O-mtase"/>
    <property type="match status" value="1"/>
</dbReference>
<evidence type="ECO:0000256" key="3">
    <source>
        <dbReference type="ARBA" id="ARBA00022691"/>
    </source>
</evidence>
<evidence type="ECO:0000256" key="1">
    <source>
        <dbReference type="ARBA" id="ARBA00022603"/>
    </source>
</evidence>
<feature type="active site" description="Proton acceptor" evidence="4">
    <location>
        <position position="233"/>
    </location>
</feature>
<reference evidence="7 8" key="1">
    <citation type="journal article" date="2017" name="ISME J.">
        <title>Energy and carbon metabolisms in a deep terrestrial subsurface fluid microbial community.</title>
        <authorList>
            <person name="Momper L."/>
            <person name="Jungbluth S.P."/>
            <person name="Lee M.D."/>
            <person name="Amend J.P."/>
        </authorList>
    </citation>
    <scope>NUCLEOTIDE SEQUENCE [LARGE SCALE GENOMIC DNA]</scope>
    <source>
        <strain evidence="7">SURF_5</strain>
    </source>
</reference>
<dbReference type="Gene3D" id="3.40.50.150">
    <property type="entry name" value="Vaccinia Virus protein VP39"/>
    <property type="match status" value="1"/>
</dbReference>
<dbReference type="SUPFAM" id="SSF46785">
    <property type="entry name" value="Winged helix' DNA-binding domain"/>
    <property type="match status" value="1"/>
</dbReference>
<dbReference type="GO" id="GO:0008171">
    <property type="term" value="F:O-methyltransferase activity"/>
    <property type="evidence" value="ECO:0007669"/>
    <property type="project" value="InterPro"/>
</dbReference>
<gene>
    <name evidence="7" type="ORF">C4520_04080</name>
</gene>
<accession>A0A3A4P962</accession>
<dbReference type="PROSITE" id="PS51683">
    <property type="entry name" value="SAM_OMT_II"/>
    <property type="match status" value="1"/>
</dbReference>
<feature type="domain" description="O-methyltransferase dimerisation" evidence="6">
    <location>
        <begin position="4"/>
        <end position="74"/>
    </location>
</feature>
<protein>
    <submittedName>
        <fullName evidence="7">Methyltransferase</fullName>
    </submittedName>
</protein>
<dbReference type="Pfam" id="PF08100">
    <property type="entry name" value="Dimerisation"/>
    <property type="match status" value="1"/>
</dbReference>
<evidence type="ECO:0000259" key="6">
    <source>
        <dbReference type="Pfam" id="PF08100"/>
    </source>
</evidence>
<keyword evidence="3" id="KW-0949">S-adenosyl-L-methionine</keyword>
<dbReference type="InterPro" id="IPR036388">
    <property type="entry name" value="WH-like_DNA-bd_sf"/>
</dbReference>
<evidence type="ECO:0000313" key="7">
    <source>
        <dbReference type="EMBL" id="RJP24504.1"/>
    </source>
</evidence>
<keyword evidence="1 7" id="KW-0489">Methyltransferase</keyword>
<keyword evidence="2 7" id="KW-0808">Transferase</keyword>
<dbReference type="SUPFAM" id="SSF53335">
    <property type="entry name" value="S-adenosyl-L-methionine-dependent methyltransferases"/>
    <property type="match status" value="1"/>
</dbReference>
<evidence type="ECO:0000256" key="2">
    <source>
        <dbReference type="ARBA" id="ARBA00022679"/>
    </source>
</evidence>
<evidence type="ECO:0000259" key="5">
    <source>
        <dbReference type="Pfam" id="PF00891"/>
    </source>
</evidence>
<comment type="caution">
    <text evidence="7">The sequence shown here is derived from an EMBL/GenBank/DDBJ whole genome shotgun (WGS) entry which is preliminary data.</text>
</comment>
<dbReference type="CDD" id="cd02440">
    <property type="entry name" value="AdoMet_MTases"/>
    <property type="match status" value="1"/>
</dbReference>
<dbReference type="PANTHER" id="PTHR43712:SF2">
    <property type="entry name" value="O-METHYLTRANSFERASE CICE"/>
    <property type="match status" value="1"/>
</dbReference>
<evidence type="ECO:0000313" key="8">
    <source>
        <dbReference type="Proteomes" id="UP000265882"/>
    </source>
</evidence>
<dbReference type="InterPro" id="IPR001077">
    <property type="entry name" value="COMT_C"/>
</dbReference>
<dbReference type="Gene3D" id="1.10.10.10">
    <property type="entry name" value="Winged helix-like DNA-binding domain superfamily/Winged helix DNA-binding domain"/>
    <property type="match status" value="1"/>
</dbReference>
<dbReference type="InterPro" id="IPR029063">
    <property type="entry name" value="SAM-dependent_MTases_sf"/>
</dbReference>
<dbReference type="GO" id="GO:0046983">
    <property type="term" value="F:protein dimerization activity"/>
    <property type="evidence" value="ECO:0007669"/>
    <property type="project" value="InterPro"/>
</dbReference>
<dbReference type="EMBL" id="QZKU01000034">
    <property type="protein sequence ID" value="RJP24504.1"/>
    <property type="molecule type" value="Genomic_DNA"/>
</dbReference>
<name>A0A3A4P962_ABYX5</name>
<dbReference type="InterPro" id="IPR016461">
    <property type="entry name" value="COMT-like"/>
</dbReference>
<dbReference type="AlphaFoldDB" id="A0A3A4P962"/>
<sequence length="322" mass="35707">MLVGAWITQAIYVAAELGIADLLVEKPLTAEELAKRAGAHANSLYRVLRALGSIGIFAEDEHGRFSLTPLAEHLRSDRADLHKSFAVMMGAEFYQSWGNLLHAVKTGNEAFRKTFGVTFFQYMTEHPDRHKIYDAAMEGFAVAETEPMIDAYDFSRFETVIDVGGGNGLVLASILRRHPAVKGILFDLPPVADRARTIFSGLNLDGRCRIVGGDFFSSVPEGANAYVLRHIIHDWDDDDAVKILRNCQEAMNPEGRVLVAEIAIPRGNSPCFGKWLDLMMLVVGGRERTEEQYRRLFSEAGLKLNRIVPTATEVSVLEAVRS</sequence>
<dbReference type="Pfam" id="PF00891">
    <property type="entry name" value="Methyltransf_2"/>
    <property type="match status" value="1"/>
</dbReference>
<dbReference type="InterPro" id="IPR012967">
    <property type="entry name" value="COMT_dimerisation"/>
</dbReference>
<dbReference type="GO" id="GO:0032259">
    <property type="term" value="P:methylation"/>
    <property type="evidence" value="ECO:0007669"/>
    <property type="project" value="UniProtKB-KW"/>
</dbReference>
<proteinExistence type="predicted"/>
<dbReference type="InterPro" id="IPR036390">
    <property type="entry name" value="WH_DNA-bd_sf"/>
</dbReference>
<feature type="domain" description="O-methyltransferase C-terminal" evidence="5">
    <location>
        <begin position="97"/>
        <end position="302"/>
    </location>
</feature>
<evidence type="ECO:0000256" key="4">
    <source>
        <dbReference type="PIRSR" id="PIRSR005739-1"/>
    </source>
</evidence>
<organism evidence="7 8">
    <name type="scientific">Abyssobacteria bacterium (strain SURF_5)</name>
    <dbReference type="NCBI Taxonomy" id="2093360"/>
    <lineage>
        <taxon>Bacteria</taxon>
        <taxon>Pseudomonadati</taxon>
        <taxon>Candidatus Hydrogenedentota</taxon>
        <taxon>Candidatus Abyssobacteria</taxon>
    </lineage>
</organism>